<organism evidence="2 3">
    <name type="scientific">Roridomyces roridus</name>
    <dbReference type="NCBI Taxonomy" id="1738132"/>
    <lineage>
        <taxon>Eukaryota</taxon>
        <taxon>Fungi</taxon>
        <taxon>Dikarya</taxon>
        <taxon>Basidiomycota</taxon>
        <taxon>Agaricomycotina</taxon>
        <taxon>Agaricomycetes</taxon>
        <taxon>Agaricomycetidae</taxon>
        <taxon>Agaricales</taxon>
        <taxon>Marasmiineae</taxon>
        <taxon>Mycenaceae</taxon>
        <taxon>Roridomyces</taxon>
    </lineage>
</organism>
<feature type="region of interest" description="Disordered" evidence="1">
    <location>
        <begin position="69"/>
        <end position="104"/>
    </location>
</feature>
<gene>
    <name evidence="2" type="ORF">FB45DRAFT_873109</name>
</gene>
<name>A0AAD7FFC4_9AGAR</name>
<evidence type="ECO:0000313" key="2">
    <source>
        <dbReference type="EMBL" id="KAJ7616660.1"/>
    </source>
</evidence>
<proteinExistence type="predicted"/>
<dbReference type="AlphaFoldDB" id="A0AAD7FFC4"/>
<comment type="caution">
    <text evidence="2">The sequence shown here is derived from an EMBL/GenBank/DDBJ whole genome shotgun (WGS) entry which is preliminary data.</text>
</comment>
<dbReference type="Proteomes" id="UP001221142">
    <property type="component" value="Unassembled WGS sequence"/>
</dbReference>
<dbReference type="EMBL" id="JARKIF010000022">
    <property type="protein sequence ID" value="KAJ7616660.1"/>
    <property type="molecule type" value="Genomic_DNA"/>
</dbReference>
<evidence type="ECO:0000256" key="1">
    <source>
        <dbReference type="SAM" id="MobiDB-lite"/>
    </source>
</evidence>
<reference evidence="2" key="1">
    <citation type="submission" date="2023-03" db="EMBL/GenBank/DDBJ databases">
        <title>Massive genome expansion in bonnet fungi (Mycena s.s.) driven by repeated elements and novel gene families across ecological guilds.</title>
        <authorList>
            <consortium name="Lawrence Berkeley National Laboratory"/>
            <person name="Harder C.B."/>
            <person name="Miyauchi S."/>
            <person name="Viragh M."/>
            <person name="Kuo A."/>
            <person name="Thoen E."/>
            <person name="Andreopoulos B."/>
            <person name="Lu D."/>
            <person name="Skrede I."/>
            <person name="Drula E."/>
            <person name="Henrissat B."/>
            <person name="Morin E."/>
            <person name="Kohler A."/>
            <person name="Barry K."/>
            <person name="LaButti K."/>
            <person name="Morin E."/>
            <person name="Salamov A."/>
            <person name="Lipzen A."/>
            <person name="Mereny Z."/>
            <person name="Hegedus B."/>
            <person name="Baldrian P."/>
            <person name="Stursova M."/>
            <person name="Weitz H."/>
            <person name="Taylor A."/>
            <person name="Grigoriev I.V."/>
            <person name="Nagy L.G."/>
            <person name="Martin F."/>
            <person name="Kauserud H."/>
        </authorList>
    </citation>
    <scope>NUCLEOTIDE SEQUENCE</scope>
    <source>
        <strain evidence="2">9284</strain>
    </source>
</reference>
<evidence type="ECO:0000313" key="3">
    <source>
        <dbReference type="Proteomes" id="UP001221142"/>
    </source>
</evidence>
<accession>A0AAD7FFC4</accession>
<sequence length="200" mass="21658">MAISLPFAYTPPGNLDPALVEPGPVPANAASTTAFSVITPSTPNSTTDTTTASTAFFLDTNNATDASIAADTSHSESTDSDIPELVSPTSTAMVTHDTHTRPKNPRFYNPFVHISNGNARMIHRVLRDMVDNGHLNPRTTASSYFVLPTDAVADINGISGHNNTIAHLENELDRIADAIRLVEYSIFDLCCYLRQFSHRN</sequence>
<protein>
    <submittedName>
        <fullName evidence="2">Uncharacterized protein</fullName>
    </submittedName>
</protein>
<keyword evidence="3" id="KW-1185">Reference proteome</keyword>